<protein>
    <submittedName>
        <fullName evidence="1 3">Uncharacterized protein</fullName>
    </submittedName>
</protein>
<dbReference type="WBParaSite" id="TCNE_0001323501-mRNA-1">
    <property type="protein sequence ID" value="TCNE_0001323501-mRNA-1"/>
    <property type="gene ID" value="TCNE_0001323501"/>
</dbReference>
<dbReference type="Proteomes" id="UP000050794">
    <property type="component" value="Unassembled WGS sequence"/>
</dbReference>
<reference evidence="1 2" key="2">
    <citation type="submission" date="2018-11" db="EMBL/GenBank/DDBJ databases">
        <authorList>
            <consortium name="Pathogen Informatics"/>
        </authorList>
    </citation>
    <scope>NUCLEOTIDE SEQUENCE [LARGE SCALE GENOMIC DNA]</scope>
</reference>
<reference evidence="3" key="1">
    <citation type="submission" date="2016-06" db="UniProtKB">
        <authorList>
            <consortium name="WormBaseParasite"/>
        </authorList>
    </citation>
    <scope>IDENTIFICATION</scope>
</reference>
<organism evidence="2 3">
    <name type="scientific">Toxocara canis</name>
    <name type="common">Canine roundworm</name>
    <dbReference type="NCBI Taxonomy" id="6265"/>
    <lineage>
        <taxon>Eukaryota</taxon>
        <taxon>Metazoa</taxon>
        <taxon>Ecdysozoa</taxon>
        <taxon>Nematoda</taxon>
        <taxon>Chromadorea</taxon>
        <taxon>Rhabditida</taxon>
        <taxon>Spirurina</taxon>
        <taxon>Ascaridomorpha</taxon>
        <taxon>Ascaridoidea</taxon>
        <taxon>Toxocaridae</taxon>
        <taxon>Toxocara</taxon>
    </lineage>
</organism>
<name>A0A183UXL5_TOXCA</name>
<evidence type="ECO:0000313" key="3">
    <source>
        <dbReference type="WBParaSite" id="TCNE_0001323501-mRNA-1"/>
    </source>
</evidence>
<dbReference type="AlphaFoldDB" id="A0A183UXL5"/>
<gene>
    <name evidence="1" type="ORF">TCNE_LOCUS13235</name>
</gene>
<evidence type="ECO:0000313" key="1">
    <source>
        <dbReference type="EMBL" id="VDM44556.1"/>
    </source>
</evidence>
<dbReference type="EMBL" id="UYWY01021625">
    <property type="protein sequence ID" value="VDM44556.1"/>
    <property type="molecule type" value="Genomic_DNA"/>
</dbReference>
<accession>A0A183UXL5</accession>
<proteinExistence type="predicted"/>
<keyword evidence="2" id="KW-1185">Reference proteome</keyword>
<evidence type="ECO:0000313" key="2">
    <source>
        <dbReference type="Proteomes" id="UP000050794"/>
    </source>
</evidence>
<sequence>MQAMMYSRGQPIMAESLVRSGDQPKAVKTVVRPFHQPRAHPLMSLEFLDEGRFRYSVLMVHIVPVVTSTFRISEARNAEGTFTEKKEGGGDGCLRLNSSRDAFSSKTRGGRCASLGCLCELRQNNCASRVLPSDPV</sequence>